<keyword evidence="1" id="KW-0812">Transmembrane</keyword>
<evidence type="ECO:0000256" key="1">
    <source>
        <dbReference type="SAM" id="Phobius"/>
    </source>
</evidence>
<gene>
    <name evidence="3" type="ORF">K3X48_15630</name>
</gene>
<organism evidence="3 4">
    <name type="scientific">Aliiroseovarius crassostreae</name>
    <dbReference type="NCBI Taxonomy" id="154981"/>
    <lineage>
        <taxon>Bacteria</taxon>
        <taxon>Pseudomonadati</taxon>
        <taxon>Pseudomonadota</taxon>
        <taxon>Alphaproteobacteria</taxon>
        <taxon>Rhodobacterales</taxon>
        <taxon>Paracoccaceae</taxon>
        <taxon>Aliiroseovarius</taxon>
    </lineage>
</organism>
<evidence type="ECO:0000313" key="3">
    <source>
        <dbReference type="EMBL" id="UWP97230.1"/>
    </source>
</evidence>
<keyword evidence="3" id="KW-0614">Plasmid</keyword>
<feature type="transmembrane region" description="Helical" evidence="1">
    <location>
        <begin position="12"/>
        <end position="33"/>
    </location>
</feature>
<feature type="domain" description="SHOCT" evidence="2">
    <location>
        <begin position="44"/>
        <end position="70"/>
    </location>
</feature>
<keyword evidence="1" id="KW-1133">Transmembrane helix</keyword>
<accession>A0A9Q9LVA4</accession>
<sequence length="72" mass="8202">MMWGGGYGMGGGLMMVLFWGIIIFLIVVAVRWFSDGKGGRRQPDAMDILKERFAKGEIDEEEFQKRKNTLES</sequence>
<protein>
    <submittedName>
        <fullName evidence="3">SHOCT domain-containing protein</fullName>
    </submittedName>
</protein>
<keyword evidence="1" id="KW-0472">Membrane</keyword>
<evidence type="ECO:0000313" key="4">
    <source>
        <dbReference type="Proteomes" id="UP001057991"/>
    </source>
</evidence>
<dbReference type="InterPro" id="IPR018649">
    <property type="entry name" value="SHOCT"/>
</dbReference>
<evidence type="ECO:0000259" key="2">
    <source>
        <dbReference type="Pfam" id="PF09851"/>
    </source>
</evidence>
<name>A0A9Q9LVA4_9RHOB</name>
<proteinExistence type="predicted"/>
<reference evidence="3" key="1">
    <citation type="submission" date="2021-08" db="EMBL/GenBank/DDBJ databases">
        <authorList>
            <person name="Nwanade C."/>
            <person name="Wang M."/>
            <person name="Masoudi A."/>
            <person name="Yu Z."/>
            <person name="Liu J."/>
        </authorList>
    </citation>
    <scope>NUCLEOTIDE SEQUENCE</scope>
    <source>
        <strain evidence="3">S056</strain>
        <plasmid evidence="3">unnamed1</plasmid>
    </source>
</reference>
<dbReference type="EMBL" id="CP080777">
    <property type="protein sequence ID" value="UWP97230.1"/>
    <property type="molecule type" value="Genomic_DNA"/>
</dbReference>
<geneLocation type="plasmid" evidence="3 4">
    <name>unnamed1</name>
</geneLocation>
<dbReference type="Proteomes" id="UP001057991">
    <property type="component" value="Plasmid unnamed1"/>
</dbReference>
<dbReference type="AlphaFoldDB" id="A0A9Q9LVA4"/>
<dbReference type="Pfam" id="PF09851">
    <property type="entry name" value="SHOCT"/>
    <property type="match status" value="1"/>
</dbReference>